<reference evidence="4" key="1">
    <citation type="submission" date="2022-11" db="EMBL/GenBank/DDBJ databases">
        <title>Centuries of genome instability and evolution in soft-shell clam transmissible cancer (bioRxiv).</title>
        <authorList>
            <person name="Hart S.F.M."/>
            <person name="Yonemitsu M.A."/>
            <person name="Giersch R.M."/>
            <person name="Beal B.F."/>
            <person name="Arriagada G."/>
            <person name="Davis B.W."/>
            <person name="Ostrander E.A."/>
            <person name="Goff S.P."/>
            <person name="Metzger M.J."/>
        </authorList>
    </citation>
    <scope>NUCLEOTIDE SEQUENCE</scope>
    <source>
        <strain evidence="4">MELC-2E11</strain>
        <tissue evidence="4">Siphon/mantle</tissue>
    </source>
</reference>
<dbReference type="SUPFAM" id="SSF109805">
    <property type="entry name" value="Phenylalanine zipper"/>
    <property type="match status" value="1"/>
</dbReference>
<evidence type="ECO:0000256" key="1">
    <source>
        <dbReference type="ARBA" id="ARBA00022553"/>
    </source>
</evidence>
<sequence>METLSLVSNGSPLRPGWMDFCDKHARSASEEFFASFLVYLKAHPTSEFRPRDPVDFAKKFVELFLKYFEKKIQNDKPADSEEINQKPLEGATGWSNYGGDFGGSNGFDDSSAIEQSFQSSNGQDQFNESSNVVVLSDEHSAAEAPSPSHQTSSMLKPPKGSILKRFSFRKIKQHNLFKQHSDEVELSSGSNENYSRERHLQDQKQAKRSKKLMKESKQKLPPLPSHPGQVKKEGIVYVFNGEDSKGKSKWEKTRLLLCKADKDYSLEFFSPPKSVKPKQGLFCTMITEARVTTPLEMPDHQHSFVLKGAVTTEYIIEAPSQSEMNSWLAALECCISPVQHLDASPFTFGSRGLSQSQQYRFPDVWESKAEHFPGQRKQQSTGNPTPSCWL</sequence>
<evidence type="ECO:0000313" key="5">
    <source>
        <dbReference type="Proteomes" id="UP001164746"/>
    </source>
</evidence>
<dbReference type="InterPro" id="IPR011993">
    <property type="entry name" value="PH-like_dom_sf"/>
</dbReference>
<evidence type="ECO:0000259" key="3">
    <source>
        <dbReference type="PROSITE" id="PS50003"/>
    </source>
</evidence>
<dbReference type="PANTHER" id="PTHR10872:SF2">
    <property type="entry name" value="LNK, ISOFORM D"/>
    <property type="match status" value="1"/>
</dbReference>
<feature type="compositionally biased region" description="Basic and acidic residues" evidence="2">
    <location>
        <begin position="194"/>
        <end position="205"/>
    </location>
</feature>
<dbReference type="Gene3D" id="6.10.140.110">
    <property type="match status" value="1"/>
</dbReference>
<dbReference type="Proteomes" id="UP001164746">
    <property type="component" value="Chromosome 4"/>
</dbReference>
<dbReference type="Pfam" id="PF08916">
    <property type="entry name" value="Phe_ZIP"/>
    <property type="match status" value="1"/>
</dbReference>
<dbReference type="InterPro" id="IPR015012">
    <property type="entry name" value="Phe_ZIP"/>
</dbReference>
<dbReference type="InterPro" id="IPR001849">
    <property type="entry name" value="PH_domain"/>
</dbReference>
<dbReference type="EMBL" id="CP111015">
    <property type="protein sequence ID" value="WAR02580.1"/>
    <property type="molecule type" value="Genomic_DNA"/>
</dbReference>
<keyword evidence="1" id="KW-0597">Phosphoprotein</keyword>
<evidence type="ECO:0000256" key="2">
    <source>
        <dbReference type="SAM" id="MobiDB-lite"/>
    </source>
</evidence>
<feature type="region of interest" description="Disordered" evidence="2">
    <location>
        <begin position="75"/>
        <end position="95"/>
    </location>
</feature>
<gene>
    <name evidence="4" type="ORF">MAR_009138</name>
</gene>
<feature type="domain" description="PH" evidence="3">
    <location>
        <begin position="229"/>
        <end position="336"/>
    </location>
</feature>
<dbReference type="InterPro" id="IPR036290">
    <property type="entry name" value="Phe_ZIP_sf"/>
</dbReference>
<feature type="compositionally biased region" description="Polar residues" evidence="2">
    <location>
        <begin position="376"/>
        <end position="390"/>
    </location>
</feature>
<evidence type="ECO:0000313" key="4">
    <source>
        <dbReference type="EMBL" id="WAR02580.1"/>
    </source>
</evidence>
<organism evidence="4 5">
    <name type="scientific">Mya arenaria</name>
    <name type="common">Soft-shell clam</name>
    <dbReference type="NCBI Taxonomy" id="6604"/>
    <lineage>
        <taxon>Eukaryota</taxon>
        <taxon>Metazoa</taxon>
        <taxon>Spiralia</taxon>
        <taxon>Lophotrochozoa</taxon>
        <taxon>Mollusca</taxon>
        <taxon>Bivalvia</taxon>
        <taxon>Autobranchia</taxon>
        <taxon>Heteroconchia</taxon>
        <taxon>Euheterodonta</taxon>
        <taxon>Imparidentia</taxon>
        <taxon>Neoheterodontei</taxon>
        <taxon>Myida</taxon>
        <taxon>Myoidea</taxon>
        <taxon>Myidae</taxon>
        <taxon>Mya</taxon>
    </lineage>
</organism>
<protein>
    <submittedName>
        <fullName evidence="4">SH2B2-like protein</fullName>
    </submittedName>
</protein>
<dbReference type="PROSITE" id="PS50003">
    <property type="entry name" value="PH_DOMAIN"/>
    <property type="match status" value="1"/>
</dbReference>
<name>A0ABY7DYK2_MYAAR</name>
<dbReference type="PANTHER" id="PTHR10872">
    <property type="entry name" value="SH2B ADAPTER PROTEIN"/>
    <property type="match status" value="1"/>
</dbReference>
<proteinExistence type="predicted"/>
<feature type="region of interest" description="Disordered" evidence="2">
    <location>
        <begin position="132"/>
        <end position="159"/>
    </location>
</feature>
<dbReference type="Pfam" id="PF00169">
    <property type="entry name" value="PH"/>
    <property type="match status" value="1"/>
</dbReference>
<accession>A0ABY7DYK2</accession>
<dbReference type="SMART" id="SM00233">
    <property type="entry name" value="PH"/>
    <property type="match status" value="1"/>
</dbReference>
<feature type="region of interest" description="Disordered" evidence="2">
    <location>
        <begin position="370"/>
        <end position="390"/>
    </location>
</feature>
<dbReference type="InterPro" id="IPR030523">
    <property type="entry name" value="SH2B"/>
</dbReference>
<feature type="region of interest" description="Disordered" evidence="2">
    <location>
        <begin position="180"/>
        <end position="227"/>
    </location>
</feature>
<dbReference type="Gene3D" id="2.30.29.30">
    <property type="entry name" value="Pleckstrin-homology domain (PH domain)/Phosphotyrosine-binding domain (PTB)"/>
    <property type="match status" value="1"/>
</dbReference>
<keyword evidence="5" id="KW-1185">Reference proteome</keyword>
<dbReference type="SUPFAM" id="SSF50729">
    <property type="entry name" value="PH domain-like"/>
    <property type="match status" value="1"/>
</dbReference>